<dbReference type="GO" id="GO:0004814">
    <property type="term" value="F:arginine-tRNA ligase activity"/>
    <property type="evidence" value="ECO:0007669"/>
    <property type="project" value="UniProtKB-UniRule"/>
</dbReference>
<dbReference type="SUPFAM" id="SSF52374">
    <property type="entry name" value="Nucleotidylyl transferase"/>
    <property type="match status" value="1"/>
</dbReference>
<dbReference type="PANTHER" id="PTHR11956:SF5">
    <property type="entry name" value="ARGININE--TRNA LIGASE, CYTOPLASMIC"/>
    <property type="match status" value="1"/>
</dbReference>
<evidence type="ECO:0000313" key="15">
    <source>
        <dbReference type="Proteomes" id="UP000094379"/>
    </source>
</evidence>
<keyword evidence="7 10" id="KW-0648">Protein biosynthesis</keyword>
<dbReference type="Gene3D" id="3.30.1360.70">
    <property type="entry name" value="Arginyl tRNA synthetase N-terminal domain"/>
    <property type="match status" value="1"/>
</dbReference>
<dbReference type="InterPro" id="IPR009080">
    <property type="entry name" value="tRNAsynth_Ia_anticodon-bd"/>
</dbReference>
<sequence>MKDQLKKIIDSTLASLISQQSLPEDISSIEVKLERTKDRSHGDFASNIAMVLAKPTKMNPRQIAGLIVDALPSHELIDKVEIAGPGFINFTLSATARQQVVAEVLKNAGQFGLSDYGKGHKVQVEFVSANPTGPLHVGHGRGAAYGSVVSSLLKAVGFDVHREYYVNDAGRQMDILATSVWLRYLEKCGEQFTFPSNGYRGEYVFDIAETLKNQHGDALLHPAAVVFEGVPTDEPQGGDKELHIDGLTNQAKKLLGAKLYRQLFDLGLNAILDDIRNDLAEFGAEYDEWFSERSLVESGVVDEAIEQLKAANMLYQQDGAWWFKSTEFGDEKDRVVVRDNGQATYFASDVAYHLNKFQRGFDQIIDIWGADHHGYIPRVKAAMSGLQQDVSKLKVLLVQFAVLYRGKEKVGMSTRSGEFVTLRELRDEVGKDAARFFYVLRGADQHMDFDLELAKSQSNDNPVYYVQYAHARICSVFRQLAERQLSWDQQLGLQNLSLLSEEHEQALLTMLSRYPEVVELAAITHTPHLLAHFLMDLARDFHTYYNAHQFMIDDINVSQARLTLITAVRQVIANGLGLMGVSAPQSM</sequence>
<keyword evidence="4 10" id="KW-0436">Ligase</keyword>
<evidence type="ECO:0000256" key="11">
    <source>
        <dbReference type="RuleBase" id="RU363038"/>
    </source>
</evidence>
<evidence type="ECO:0000256" key="7">
    <source>
        <dbReference type="ARBA" id="ARBA00022917"/>
    </source>
</evidence>
<dbReference type="Pfam" id="PF05746">
    <property type="entry name" value="DALR_1"/>
    <property type="match status" value="1"/>
</dbReference>
<proteinExistence type="inferred from homology"/>
<gene>
    <name evidence="10 14" type="primary">argS</name>
    <name evidence="14" type="ORF">A9E74_00278</name>
</gene>
<dbReference type="PROSITE" id="PS00178">
    <property type="entry name" value="AA_TRNA_LIGASE_I"/>
    <property type="match status" value="1"/>
</dbReference>
<dbReference type="AlphaFoldDB" id="A0A1E3GWI1"/>
<dbReference type="Pfam" id="PF00750">
    <property type="entry name" value="tRNA-synt_1d"/>
    <property type="match status" value="2"/>
</dbReference>
<dbReference type="Gene3D" id="1.10.730.10">
    <property type="entry name" value="Isoleucyl-tRNA Synthetase, Domain 1"/>
    <property type="match status" value="1"/>
</dbReference>
<dbReference type="CDD" id="cd00671">
    <property type="entry name" value="ArgRS_core"/>
    <property type="match status" value="1"/>
</dbReference>
<organism evidence="14 15">
    <name type="scientific">Methylophaga muralis</name>
    <dbReference type="NCBI Taxonomy" id="291169"/>
    <lineage>
        <taxon>Bacteria</taxon>
        <taxon>Pseudomonadati</taxon>
        <taxon>Pseudomonadota</taxon>
        <taxon>Gammaproteobacteria</taxon>
        <taxon>Thiotrichales</taxon>
        <taxon>Piscirickettsiaceae</taxon>
        <taxon>Methylophaga</taxon>
    </lineage>
</organism>
<keyword evidence="15" id="KW-1185">Reference proteome</keyword>
<dbReference type="EC" id="6.1.1.19" evidence="10"/>
<dbReference type="InterPro" id="IPR035684">
    <property type="entry name" value="ArgRS_core"/>
</dbReference>
<protein>
    <recommendedName>
        <fullName evidence="10">Arginine--tRNA ligase</fullName>
        <ecNumber evidence="10">6.1.1.19</ecNumber>
    </recommendedName>
    <alternativeName>
        <fullName evidence="10">Arginyl-tRNA synthetase</fullName>
        <shortName evidence="10">ArgRS</shortName>
    </alternativeName>
</protein>
<keyword evidence="8 10" id="KW-0030">Aminoacyl-tRNA synthetase</keyword>
<dbReference type="NCBIfam" id="TIGR00456">
    <property type="entry name" value="argS"/>
    <property type="match status" value="1"/>
</dbReference>
<comment type="catalytic activity">
    <reaction evidence="9 10">
        <text>tRNA(Arg) + L-arginine + ATP = L-arginyl-tRNA(Arg) + AMP + diphosphate</text>
        <dbReference type="Rhea" id="RHEA:20301"/>
        <dbReference type="Rhea" id="RHEA-COMP:9658"/>
        <dbReference type="Rhea" id="RHEA-COMP:9673"/>
        <dbReference type="ChEBI" id="CHEBI:30616"/>
        <dbReference type="ChEBI" id="CHEBI:32682"/>
        <dbReference type="ChEBI" id="CHEBI:33019"/>
        <dbReference type="ChEBI" id="CHEBI:78442"/>
        <dbReference type="ChEBI" id="CHEBI:78513"/>
        <dbReference type="ChEBI" id="CHEBI:456215"/>
        <dbReference type="EC" id="6.1.1.19"/>
    </reaction>
</comment>
<comment type="subcellular location">
    <subcellularLocation>
        <location evidence="1 10">Cytoplasm</location>
    </subcellularLocation>
</comment>
<dbReference type="STRING" id="291169.A9E74_00278"/>
<dbReference type="SUPFAM" id="SSF55190">
    <property type="entry name" value="Arginyl-tRNA synthetase (ArgRS), N-terminal 'additional' domain"/>
    <property type="match status" value="1"/>
</dbReference>
<dbReference type="Pfam" id="PF03485">
    <property type="entry name" value="Arg_tRNA_synt_N"/>
    <property type="match status" value="1"/>
</dbReference>
<dbReference type="SMART" id="SM00836">
    <property type="entry name" value="DALR_1"/>
    <property type="match status" value="1"/>
</dbReference>
<dbReference type="PANTHER" id="PTHR11956">
    <property type="entry name" value="ARGINYL-TRNA SYNTHETASE"/>
    <property type="match status" value="1"/>
</dbReference>
<name>A0A1E3GWI1_9GAMM</name>
<evidence type="ECO:0000259" key="12">
    <source>
        <dbReference type="SMART" id="SM00836"/>
    </source>
</evidence>
<dbReference type="InterPro" id="IPR014729">
    <property type="entry name" value="Rossmann-like_a/b/a_fold"/>
</dbReference>
<dbReference type="InterPro" id="IPR005148">
    <property type="entry name" value="Arg-tRNA-synth_N"/>
</dbReference>
<dbReference type="Proteomes" id="UP000094379">
    <property type="component" value="Unassembled WGS sequence"/>
</dbReference>
<dbReference type="FunFam" id="3.30.1360.70:FF:000003">
    <property type="entry name" value="Arginine--tRNA ligase"/>
    <property type="match status" value="1"/>
</dbReference>
<evidence type="ECO:0000256" key="4">
    <source>
        <dbReference type="ARBA" id="ARBA00022598"/>
    </source>
</evidence>
<dbReference type="InterPro" id="IPR036695">
    <property type="entry name" value="Arg-tRNA-synth_N_sf"/>
</dbReference>
<evidence type="ECO:0000256" key="6">
    <source>
        <dbReference type="ARBA" id="ARBA00022840"/>
    </source>
</evidence>
<dbReference type="InterPro" id="IPR008909">
    <property type="entry name" value="DALR_anticod-bd"/>
</dbReference>
<evidence type="ECO:0000256" key="1">
    <source>
        <dbReference type="ARBA" id="ARBA00004496"/>
    </source>
</evidence>
<dbReference type="GO" id="GO:0005524">
    <property type="term" value="F:ATP binding"/>
    <property type="evidence" value="ECO:0007669"/>
    <property type="project" value="UniProtKB-UniRule"/>
</dbReference>
<dbReference type="GO" id="GO:0006420">
    <property type="term" value="P:arginyl-tRNA aminoacylation"/>
    <property type="evidence" value="ECO:0007669"/>
    <property type="project" value="UniProtKB-UniRule"/>
</dbReference>
<reference evidence="14 15" key="1">
    <citation type="submission" date="2016-07" db="EMBL/GenBank/DDBJ databases">
        <title>Draft Genome Sequence of Methylophaga muralis Bur 1.</title>
        <authorList>
            <person name="Vasilenko O.V."/>
            <person name="Doronina N.V."/>
            <person name="Shmareva M.N."/>
            <person name="Tarlachkov S.V."/>
            <person name="Mustakhimov I."/>
            <person name="Trotsenko Y.A."/>
        </authorList>
    </citation>
    <scope>NUCLEOTIDE SEQUENCE [LARGE SCALE GENOMIC DNA]</scope>
    <source>
        <strain evidence="14 15">Bur 1</strain>
    </source>
</reference>
<dbReference type="RefSeq" id="WP_069294870.1">
    <property type="nucleotide sequence ID" value="NZ_MCRI01000001.1"/>
</dbReference>
<keyword evidence="6 10" id="KW-0067">ATP-binding</keyword>
<evidence type="ECO:0000256" key="5">
    <source>
        <dbReference type="ARBA" id="ARBA00022741"/>
    </source>
</evidence>
<keyword evidence="3 10" id="KW-0963">Cytoplasm</keyword>
<feature type="short sequence motif" description="'HIGH' region" evidence="10">
    <location>
        <begin position="129"/>
        <end position="139"/>
    </location>
</feature>
<feature type="domain" description="Arginyl tRNA synthetase N-terminal" evidence="13">
    <location>
        <begin position="3"/>
        <end position="92"/>
    </location>
</feature>
<evidence type="ECO:0000313" key="14">
    <source>
        <dbReference type="EMBL" id="ODN68305.1"/>
    </source>
</evidence>
<dbReference type="SMART" id="SM01016">
    <property type="entry name" value="Arg_tRNA_synt_N"/>
    <property type="match status" value="1"/>
</dbReference>
<keyword evidence="5 10" id="KW-0547">Nucleotide-binding</keyword>
<comment type="caution">
    <text evidence="14">The sequence shown here is derived from an EMBL/GenBank/DDBJ whole genome shotgun (WGS) entry which is preliminary data.</text>
</comment>
<dbReference type="PRINTS" id="PR01038">
    <property type="entry name" value="TRNASYNTHARG"/>
</dbReference>
<dbReference type="EMBL" id="MCRI01000001">
    <property type="protein sequence ID" value="ODN68305.1"/>
    <property type="molecule type" value="Genomic_DNA"/>
</dbReference>
<evidence type="ECO:0000256" key="3">
    <source>
        <dbReference type="ARBA" id="ARBA00022490"/>
    </source>
</evidence>
<evidence type="ECO:0000256" key="9">
    <source>
        <dbReference type="ARBA" id="ARBA00049339"/>
    </source>
</evidence>
<evidence type="ECO:0000256" key="8">
    <source>
        <dbReference type="ARBA" id="ARBA00023146"/>
    </source>
</evidence>
<dbReference type="InterPro" id="IPR001412">
    <property type="entry name" value="aa-tRNA-synth_I_CS"/>
</dbReference>
<accession>A0A1E3GWI1</accession>
<feature type="domain" description="DALR anticodon binding" evidence="12">
    <location>
        <begin position="466"/>
        <end position="587"/>
    </location>
</feature>
<dbReference type="SUPFAM" id="SSF47323">
    <property type="entry name" value="Anticodon-binding domain of a subclass of class I aminoacyl-tRNA synthetases"/>
    <property type="match status" value="1"/>
</dbReference>
<evidence type="ECO:0000256" key="10">
    <source>
        <dbReference type="HAMAP-Rule" id="MF_00123"/>
    </source>
</evidence>
<comment type="subunit">
    <text evidence="10">Monomer.</text>
</comment>
<dbReference type="Gene3D" id="3.40.50.620">
    <property type="entry name" value="HUPs"/>
    <property type="match status" value="1"/>
</dbReference>
<dbReference type="PATRIC" id="fig|291169.3.peg.281"/>
<dbReference type="GO" id="GO:0005737">
    <property type="term" value="C:cytoplasm"/>
    <property type="evidence" value="ECO:0007669"/>
    <property type="project" value="UniProtKB-SubCell"/>
</dbReference>
<comment type="similarity">
    <text evidence="2 10 11">Belongs to the class-I aminoacyl-tRNA synthetase family.</text>
</comment>
<dbReference type="HAMAP" id="MF_00123">
    <property type="entry name" value="Arg_tRNA_synth"/>
    <property type="match status" value="1"/>
</dbReference>
<dbReference type="FunFam" id="1.10.730.10:FF:000008">
    <property type="entry name" value="Arginine--tRNA ligase"/>
    <property type="match status" value="1"/>
</dbReference>
<evidence type="ECO:0000256" key="2">
    <source>
        <dbReference type="ARBA" id="ARBA00005594"/>
    </source>
</evidence>
<evidence type="ECO:0000259" key="13">
    <source>
        <dbReference type="SMART" id="SM01016"/>
    </source>
</evidence>
<dbReference type="InterPro" id="IPR001278">
    <property type="entry name" value="Arg-tRNA-ligase"/>
</dbReference>